<dbReference type="InterPro" id="IPR015660">
    <property type="entry name" value="MASH1/Ascl1a-like"/>
</dbReference>
<protein>
    <recommendedName>
        <fullName evidence="3">BHLH domain-containing protein</fullName>
    </recommendedName>
</protein>
<organism evidence="4 5">
    <name type="scientific">Protea cynaroides</name>
    <dbReference type="NCBI Taxonomy" id="273540"/>
    <lineage>
        <taxon>Eukaryota</taxon>
        <taxon>Viridiplantae</taxon>
        <taxon>Streptophyta</taxon>
        <taxon>Embryophyta</taxon>
        <taxon>Tracheophyta</taxon>
        <taxon>Spermatophyta</taxon>
        <taxon>Magnoliopsida</taxon>
        <taxon>Proteales</taxon>
        <taxon>Proteaceae</taxon>
        <taxon>Protea</taxon>
    </lineage>
</organism>
<dbReference type="GO" id="GO:0000981">
    <property type="term" value="F:DNA-binding transcription factor activity, RNA polymerase II-specific"/>
    <property type="evidence" value="ECO:0007669"/>
    <property type="project" value="TreeGrafter"/>
</dbReference>
<keyword evidence="2" id="KW-0804">Transcription</keyword>
<dbReference type="OrthoDB" id="752507at2759"/>
<dbReference type="EMBL" id="JAMYWD010000005">
    <property type="protein sequence ID" value="KAJ4970016.1"/>
    <property type="molecule type" value="Genomic_DNA"/>
</dbReference>
<dbReference type="InterPro" id="IPR036638">
    <property type="entry name" value="HLH_DNA-bd_sf"/>
</dbReference>
<comment type="caution">
    <text evidence="4">The sequence shown here is derived from an EMBL/GenBank/DDBJ whole genome shotgun (WGS) entry which is preliminary data.</text>
</comment>
<dbReference type="SUPFAM" id="SSF47459">
    <property type="entry name" value="HLH, helix-loop-helix DNA-binding domain"/>
    <property type="match status" value="1"/>
</dbReference>
<dbReference type="PROSITE" id="PS50888">
    <property type="entry name" value="BHLH"/>
    <property type="match status" value="1"/>
</dbReference>
<accession>A0A9Q0KGG1</accession>
<reference evidence="4" key="1">
    <citation type="journal article" date="2023" name="Plant J.">
        <title>The genome of the king protea, Protea cynaroides.</title>
        <authorList>
            <person name="Chang J."/>
            <person name="Duong T.A."/>
            <person name="Schoeman C."/>
            <person name="Ma X."/>
            <person name="Roodt D."/>
            <person name="Barker N."/>
            <person name="Li Z."/>
            <person name="Van de Peer Y."/>
            <person name="Mizrachi E."/>
        </authorList>
    </citation>
    <scope>NUCLEOTIDE SEQUENCE</scope>
    <source>
        <tissue evidence="4">Young leaves</tissue>
    </source>
</reference>
<dbReference type="SMART" id="SM00353">
    <property type="entry name" value="HLH"/>
    <property type="match status" value="1"/>
</dbReference>
<feature type="domain" description="BHLH" evidence="3">
    <location>
        <begin position="8"/>
        <end position="60"/>
    </location>
</feature>
<keyword evidence="1" id="KW-0805">Transcription regulation</keyword>
<dbReference type="Proteomes" id="UP001141806">
    <property type="component" value="Unassembled WGS sequence"/>
</dbReference>
<sequence length="180" mass="20496">MESHQHSSSKTDRKTVERNRRNQMKTLFSELNSLIPNQNSKNPMQLPDQLDEASNYIKSLQVKLHRMKEKKDQLIMGIEKLSNSMSGGKMVRLRSPQIDIREMGSALVVNLISGFDSQCIFYEIIRVLQEEGAEIFNASFSAVNNLFYHTIHSQVGESSLGSGAARRISSRLNKLVHEFQ</sequence>
<dbReference type="GO" id="GO:0046983">
    <property type="term" value="F:protein dimerization activity"/>
    <property type="evidence" value="ECO:0007669"/>
    <property type="project" value="InterPro"/>
</dbReference>
<evidence type="ECO:0000313" key="5">
    <source>
        <dbReference type="Proteomes" id="UP001141806"/>
    </source>
</evidence>
<dbReference type="FunFam" id="4.10.280.10:FF:000103">
    <property type="entry name" value="Transcription factor bHLH162"/>
    <property type="match status" value="1"/>
</dbReference>
<name>A0A9Q0KGG1_9MAGN</name>
<dbReference type="Gene3D" id="4.10.280.10">
    <property type="entry name" value="Helix-loop-helix DNA-binding domain"/>
    <property type="match status" value="1"/>
</dbReference>
<evidence type="ECO:0000256" key="1">
    <source>
        <dbReference type="ARBA" id="ARBA00023015"/>
    </source>
</evidence>
<proteinExistence type="predicted"/>
<gene>
    <name evidence="4" type="ORF">NE237_003115</name>
</gene>
<dbReference type="GO" id="GO:0090575">
    <property type="term" value="C:RNA polymerase II transcription regulator complex"/>
    <property type="evidence" value="ECO:0007669"/>
    <property type="project" value="TreeGrafter"/>
</dbReference>
<keyword evidence="5" id="KW-1185">Reference proteome</keyword>
<dbReference type="PANTHER" id="PTHR13935">
    <property type="entry name" value="ACHAETE-SCUTE TRANSCRIPTION FACTOR-RELATED"/>
    <property type="match status" value="1"/>
</dbReference>
<dbReference type="PANTHER" id="PTHR13935:SF90">
    <property type="entry name" value="TRANSCRIPTION FACTOR BHLH162"/>
    <property type="match status" value="1"/>
</dbReference>
<evidence type="ECO:0000259" key="3">
    <source>
        <dbReference type="PROSITE" id="PS50888"/>
    </source>
</evidence>
<dbReference type="InterPro" id="IPR011598">
    <property type="entry name" value="bHLH_dom"/>
</dbReference>
<dbReference type="AlphaFoldDB" id="A0A9Q0KGG1"/>
<dbReference type="GO" id="GO:0000977">
    <property type="term" value="F:RNA polymerase II transcription regulatory region sequence-specific DNA binding"/>
    <property type="evidence" value="ECO:0007669"/>
    <property type="project" value="TreeGrafter"/>
</dbReference>
<dbReference type="Pfam" id="PF00010">
    <property type="entry name" value="HLH"/>
    <property type="match status" value="1"/>
</dbReference>
<evidence type="ECO:0000256" key="2">
    <source>
        <dbReference type="ARBA" id="ARBA00023163"/>
    </source>
</evidence>
<evidence type="ECO:0000313" key="4">
    <source>
        <dbReference type="EMBL" id="KAJ4970016.1"/>
    </source>
</evidence>